<feature type="transmembrane region" description="Helical" evidence="1">
    <location>
        <begin position="40"/>
        <end position="58"/>
    </location>
</feature>
<accession>A0ABY8XHP2</accession>
<feature type="transmembrane region" description="Helical" evidence="1">
    <location>
        <begin position="70"/>
        <end position="89"/>
    </location>
</feature>
<dbReference type="EMBL" id="CP127173">
    <property type="protein sequence ID" value="WIV55126.1"/>
    <property type="molecule type" value="Genomic_DNA"/>
</dbReference>
<keyword evidence="1" id="KW-0812">Transmembrane</keyword>
<proteinExistence type="predicted"/>
<evidence type="ECO:0008006" key="4">
    <source>
        <dbReference type="Google" id="ProtNLM"/>
    </source>
</evidence>
<gene>
    <name evidence="2" type="ORF">QP939_40880</name>
</gene>
<name>A0ABY8XHP2_9PSEU</name>
<feature type="transmembrane region" description="Helical" evidence="1">
    <location>
        <begin position="7"/>
        <end position="28"/>
    </location>
</feature>
<keyword evidence="3" id="KW-1185">Reference proteome</keyword>
<evidence type="ECO:0000256" key="1">
    <source>
        <dbReference type="SAM" id="Phobius"/>
    </source>
</evidence>
<keyword evidence="1" id="KW-1133">Transmembrane helix</keyword>
<organism evidence="2 3">
    <name type="scientific">Amycolatopsis nalaikhensis</name>
    <dbReference type="NCBI Taxonomy" id="715472"/>
    <lineage>
        <taxon>Bacteria</taxon>
        <taxon>Bacillati</taxon>
        <taxon>Actinomycetota</taxon>
        <taxon>Actinomycetes</taxon>
        <taxon>Pseudonocardiales</taxon>
        <taxon>Pseudonocardiaceae</taxon>
        <taxon>Amycolatopsis</taxon>
    </lineage>
</organism>
<protein>
    <recommendedName>
        <fullName evidence="4">Integral membrane protein</fullName>
    </recommendedName>
</protein>
<sequence length="121" mass="13007">MTTTTRPVLLLTGTYAALSVLTLVVIVLFRNHPAMVTDAVWVRATIVVGSSLLTFAFARSAARGSRKGLLRLRIVSAVMLVAIVVIVALPGLFPVWLRVEQAVCGLLLLGVTVLINGRRSR</sequence>
<reference evidence="2 3" key="1">
    <citation type="submission" date="2023-06" db="EMBL/GenBank/DDBJ databases">
        <authorList>
            <person name="Oyuntsetseg B."/>
            <person name="Kim S.B."/>
        </authorList>
    </citation>
    <scope>NUCLEOTIDE SEQUENCE [LARGE SCALE GENOMIC DNA]</scope>
    <source>
        <strain evidence="2 3">2-2</strain>
    </source>
</reference>
<evidence type="ECO:0000313" key="2">
    <source>
        <dbReference type="EMBL" id="WIV55126.1"/>
    </source>
</evidence>
<evidence type="ECO:0000313" key="3">
    <source>
        <dbReference type="Proteomes" id="UP001227101"/>
    </source>
</evidence>
<feature type="transmembrane region" description="Helical" evidence="1">
    <location>
        <begin position="95"/>
        <end position="115"/>
    </location>
</feature>
<dbReference type="Proteomes" id="UP001227101">
    <property type="component" value="Chromosome"/>
</dbReference>
<keyword evidence="1" id="KW-0472">Membrane</keyword>
<dbReference type="RefSeq" id="WP_285451951.1">
    <property type="nucleotide sequence ID" value="NZ_CP127173.1"/>
</dbReference>